<dbReference type="InterPro" id="IPR011013">
    <property type="entry name" value="Gal_mutarotase_sf_dom"/>
</dbReference>
<dbReference type="GO" id="GO:0030246">
    <property type="term" value="F:carbohydrate binding"/>
    <property type="evidence" value="ECO:0007669"/>
    <property type="project" value="InterPro"/>
</dbReference>
<proteinExistence type="inferred from homology"/>
<dbReference type="Proteomes" id="UP000823910">
    <property type="component" value="Unassembled WGS sequence"/>
</dbReference>
<dbReference type="InterPro" id="IPR048395">
    <property type="entry name" value="Glyco_hydro_31_C"/>
</dbReference>
<keyword evidence="2" id="KW-0326">Glycosidase</keyword>
<evidence type="ECO:0000256" key="1">
    <source>
        <dbReference type="ARBA" id="ARBA00007806"/>
    </source>
</evidence>
<comment type="similarity">
    <text evidence="1 2">Belongs to the glycosyl hydrolase 31 family.</text>
</comment>
<dbReference type="InterPro" id="IPR000322">
    <property type="entry name" value="Glyco_hydro_31_TIM"/>
</dbReference>
<dbReference type="SUPFAM" id="SSF74650">
    <property type="entry name" value="Galactose mutarotase-like"/>
    <property type="match status" value="1"/>
</dbReference>
<dbReference type="InterPro" id="IPR025887">
    <property type="entry name" value="Glyco_hydro_31_N_dom"/>
</dbReference>
<dbReference type="Pfam" id="PF01055">
    <property type="entry name" value="Glyco_hydro_31_2nd"/>
    <property type="match status" value="1"/>
</dbReference>
<name>A0A9D2MZJ6_9FIRM</name>
<dbReference type="SUPFAM" id="SSF51445">
    <property type="entry name" value="(Trans)glycosidases"/>
    <property type="match status" value="1"/>
</dbReference>
<evidence type="ECO:0000313" key="7">
    <source>
        <dbReference type="EMBL" id="HJC04856.1"/>
    </source>
</evidence>
<feature type="domain" description="Glycoside hydrolase family 31 TIM barrel" evidence="3">
    <location>
        <begin position="254"/>
        <end position="576"/>
    </location>
</feature>
<keyword evidence="2 7" id="KW-0378">Hydrolase</keyword>
<dbReference type="Pfam" id="PF13802">
    <property type="entry name" value="Gal_mutarotas_2"/>
    <property type="match status" value="1"/>
</dbReference>
<dbReference type="GO" id="GO:0005975">
    <property type="term" value="P:carbohydrate metabolic process"/>
    <property type="evidence" value="ECO:0007669"/>
    <property type="project" value="InterPro"/>
</dbReference>
<accession>A0A9D2MZJ6</accession>
<dbReference type="CDD" id="cd14752">
    <property type="entry name" value="GH31_N"/>
    <property type="match status" value="1"/>
</dbReference>
<dbReference type="Gene3D" id="2.60.40.1760">
    <property type="entry name" value="glycosyl hydrolase (family 31)"/>
    <property type="match status" value="1"/>
</dbReference>
<gene>
    <name evidence="7" type="ORF">H9704_01665</name>
</gene>
<dbReference type="CDD" id="cd06604">
    <property type="entry name" value="GH31_glucosidase_II_MalA"/>
    <property type="match status" value="1"/>
</dbReference>
<feature type="domain" description="Glycoside hydrolase family 31 N-terminal" evidence="4">
    <location>
        <begin position="26"/>
        <end position="211"/>
    </location>
</feature>
<organism evidence="7 8">
    <name type="scientific">Candidatus Enterocloster excrementipullorum</name>
    <dbReference type="NCBI Taxonomy" id="2838559"/>
    <lineage>
        <taxon>Bacteria</taxon>
        <taxon>Bacillati</taxon>
        <taxon>Bacillota</taxon>
        <taxon>Clostridia</taxon>
        <taxon>Lachnospirales</taxon>
        <taxon>Lachnospiraceae</taxon>
        <taxon>Enterocloster</taxon>
    </lineage>
</organism>
<evidence type="ECO:0000259" key="5">
    <source>
        <dbReference type="Pfam" id="PF17137"/>
    </source>
</evidence>
<feature type="domain" description="DUF5110" evidence="5">
    <location>
        <begin position="686"/>
        <end position="749"/>
    </location>
</feature>
<dbReference type="AlphaFoldDB" id="A0A9D2MZJ6"/>
<comment type="caution">
    <text evidence="7">The sequence shown here is derived from an EMBL/GenBank/DDBJ whole genome shotgun (WGS) entry which is preliminary data.</text>
</comment>
<feature type="domain" description="Glycosyl hydrolase family 31 C-terminal" evidence="6">
    <location>
        <begin position="584"/>
        <end position="670"/>
    </location>
</feature>
<reference evidence="7" key="1">
    <citation type="journal article" date="2021" name="PeerJ">
        <title>Extensive microbial diversity within the chicken gut microbiome revealed by metagenomics and culture.</title>
        <authorList>
            <person name="Gilroy R."/>
            <person name="Ravi A."/>
            <person name="Getino M."/>
            <person name="Pursley I."/>
            <person name="Horton D.L."/>
            <person name="Alikhan N.F."/>
            <person name="Baker D."/>
            <person name="Gharbi K."/>
            <person name="Hall N."/>
            <person name="Watson M."/>
            <person name="Adriaenssens E.M."/>
            <person name="Foster-Nyarko E."/>
            <person name="Jarju S."/>
            <person name="Secka A."/>
            <person name="Antonio M."/>
            <person name="Oren A."/>
            <person name="Chaudhuri R.R."/>
            <person name="La Ragione R."/>
            <person name="Hildebrand F."/>
            <person name="Pallen M.J."/>
        </authorList>
    </citation>
    <scope>NUCLEOTIDE SEQUENCE</scope>
    <source>
        <strain evidence="7">CHK180-15479</strain>
    </source>
</reference>
<dbReference type="Gene3D" id="3.20.20.80">
    <property type="entry name" value="Glycosidases"/>
    <property type="match status" value="2"/>
</dbReference>
<dbReference type="InterPro" id="IPR033403">
    <property type="entry name" value="DUF5110"/>
</dbReference>
<evidence type="ECO:0000256" key="2">
    <source>
        <dbReference type="RuleBase" id="RU361185"/>
    </source>
</evidence>
<dbReference type="PANTHER" id="PTHR22762:SF166">
    <property type="entry name" value="ALPHA-GLUCOSIDASE"/>
    <property type="match status" value="1"/>
</dbReference>
<evidence type="ECO:0000259" key="4">
    <source>
        <dbReference type="Pfam" id="PF13802"/>
    </source>
</evidence>
<dbReference type="SUPFAM" id="SSF51011">
    <property type="entry name" value="Glycosyl hydrolase domain"/>
    <property type="match status" value="1"/>
</dbReference>
<reference evidence="7" key="2">
    <citation type="submission" date="2021-04" db="EMBL/GenBank/DDBJ databases">
        <authorList>
            <person name="Gilroy R."/>
        </authorList>
    </citation>
    <scope>NUCLEOTIDE SEQUENCE</scope>
    <source>
        <strain evidence="7">CHK180-15479</strain>
    </source>
</reference>
<evidence type="ECO:0000259" key="3">
    <source>
        <dbReference type="Pfam" id="PF01055"/>
    </source>
</evidence>
<dbReference type="InterPro" id="IPR013780">
    <property type="entry name" value="Glyco_hydro_b"/>
</dbReference>
<dbReference type="GO" id="GO:0004553">
    <property type="term" value="F:hydrolase activity, hydrolyzing O-glycosyl compounds"/>
    <property type="evidence" value="ECO:0007669"/>
    <property type="project" value="InterPro"/>
</dbReference>
<dbReference type="InterPro" id="IPR017853">
    <property type="entry name" value="GH"/>
</dbReference>
<evidence type="ECO:0000259" key="6">
    <source>
        <dbReference type="Pfam" id="PF21365"/>
    </source>
</evidence>
<dbReference type="Gene3D" id="2.60.40.1180">
    <property type="entry name" value="Golgi alpha-mannosidase II"/>
    <property type="match status" value="2"/>
</dbReference>
<dbReference type="Pfam" id="PF21365">
    <property type="entry name" value="Glyco_hydro_31_3rd"/>
    <property type="match status" value="1"/>
</dbReference>
<dbReference type="Pfam" id="PF17137">
    <property type="entry name" value="DUF5110"/>
    <property type="match status" value="1"/>
</dbReference>
<dbReference type="EMBL" id="DWWT01000004">
    <property type="protein sequence ID" value="HJC04856.1"/>
    <property type="molecule type" value="Genomic_DNA"/>
</dbReference>
<dbReference type="PANTHER" id="PTHR22762">
    <property type="entry name" value="ALPHA-GLUCOSIDASE"/>
    <property type="match status" value="1"/>
</dbReference>
<sequence length="767" mass="88609">MNFGKLISYRVCGQRVVLRFAGGTGRIELISPEIVNVFCGCETEEHHSYSIEERRMWNAPIHIEEFPEGLKIITSRLEVRVFDGFRVDVYDREGRLLCGDYRGERSYEPSVNHADLILAAQEGHEVSLIDKNHKIEILKAMQGDECFYGLGDKTGPLNKRGYEYEMWNTNNPAPQMENVKSLYKSVPFFITLREDCVFGLFFDNHYKTYFDMGKENPAYYYVGADRGNLDYYMIFGENMARVVEGFCALTGTHELPPMWALGYHQSRWSYENEAELRKVASRLRMLGIPCDALYLDIDFMDHFKVYTWDNEKFPNPAGMIADLKKQGFRTVAILDPAVKKEEGYPVYEEGVKNDYFLKDANGEIYYNKVWAGVSAYPDFSEKRVRDWWGVHEKEMLDTGLAGLLMDMNEPSTFDGQMPPDVVFGNEGNAATHEEMHNLYGNLMAKAVREGWKKDGGKRPFIVTRACFAGVQKYCMSWTGDNHSIWVMLRESIAQVCGMGLSGMGFTGADVGGYGSDCNGELLARWTQVGALLPYFRNHSSRPTRHQEPWRFGDETMRICREYIRLRYRLIPYYYDLFWQMAQTGLPVVRPLVLEYEKDPRTRNLNDQFLVGPNLLAAPVLAQGMECRAVYLPEGRWLDYWKETWAEGGGYVLREAPLDCCPLYVRENAMIPMYPVQNYVGETQIRELTLLITGCEASYVHYQDNGEDMAYQKGAYNLYVFDYRDRIFQISFRHRGYERVYDSYRLLVNGQEYVISRKMAEAGFACVP</sequence>
<evidence type="ECO:0000313" key="8">
    <source>
        <dbReference type="Proteomes" id="UP000823910"/>
    </source>
</evidence>
<protein>
    <submittedName>
        <fullName evidence="7">Glycoside hydrolase family 31 protein</fullName>
    </submittedName>
</protein>